<dbReference type="PROSITE" id="PS50995">
    <property type="entry name" value="HTH_MARR_2"/>
    <property type="match status" value="1"/>
</dbReference>
<protein>
    <submittedName>
        <fullName evidence="5">MarR family transcriptional regulator</fullName>
    </submittedName>
</protein>
<dbReference type="PRINTS" id="PR00598">
    <property type="entry name" value="HTHMARR"/>
</dbReference>
<keyword evidence="1" id="KW-0805">Transcription regulation</keyword>
<dbReference type="PANTHER" id="PTHR42756">
    <property type="entry name" value="TRANSCRIPTIONAL REGULATOR, MARR"/>
    <property type="match status" value="1"/>
</dbReference>
<proteinExistence type="predicted"/>
<sequence length="161" mass="18335">MSSLPFHETLDLSLCGKLGRVHRICRQAVTQAVEPLGFTQPRWTAMMHIHHLGEGCTQHQLATSLDIEMPSLTRTMKQLEESNVIERRVDKQDKRCRKIYFTEHGQLQLDKLKARISEVKAHLYQALSDDELNGIAHALIKLENNAQQFCDNVSKNGSTSE</sequence>
<dbReference type="InterPro" id="IPR036390">
    <property type="entry name" value="WH_DNA-bd_sf"/>
</dbReference>
<dbReference type="Proteomes" id="UP000228621">
    <property type="component" value="Unassembled WGS sequence"/>
</dbReference>
<reference evidence="6" key="1">
    <citation type="journal article" date="2019" name="Genome Announc.">
        <title>Draft Genome Sequence of Pseudoalteromonas piscicida Strain 36Y ROTHPW, an Hypersaline Seawater Isolate from the South Coast of Sonora, Mexico.</title>
        <authorList>
            <person name="Sanchez-Diaz R."/>
            <person name="Molina-Garza Z.J."/>
            <person name="Cruz-Suarez L.E."/>
            <person name="Selvin J."/>
            <person name="Kiran G.S."/>
            <person name="Ibarra-Gamez J.C."/>
            <person name="Gomez-Gil B."/>
            <person name="Galaviz-Silva L."/>
        </authorList>
    </citation>
    <scope>NUCLEOTIDE SEQUENCE [LARGE SCALE GENOMIC DNA]</scope>
    <source>
        <strain evidence="6">36Y_RITHPW</strain>
    </source>
</reference>
<evidence type="ECO:0000256" key="1">
    <source>
        <dbReference type="ARBA" id="ARBA00023015"/>
    </source>
</evidence>
<organism evidence="5 6">
    <name type="scientific">Pseudoalteromonas piscicida</name>
    <dbReference type="NCBI Taxonomy" id="43662"/>
    <lineage>
        <taxon>Bacteria</taxon>
        <taxon>Pseudomonadati</taxon>
        <taxon>Pseudomonadota</taxon>
        <taxon>Gammaproteobacteria</taxon>
        <taxon>Alteromonadales</taxon>
        <taxon>Pseudoalteromonadaceae</taxon>
        <taxon>Pseudoalteromonas</taxon>
    </lineage>
</organism>
<keyword evidence="2" id="KW-0238">DNA-binding</keyword>
<name>A0A2A5JLP8_PSEO7</name>
<feature type="domain" description="HTH marR-type" evidence="4">
    <location>
        <begin position="11"/>
        <end position="144"/>
    </location>
</feature>
<dbReference type="GO" id="GO:0003677">
    <property type="term" value="F:DNA binding"/>
    <property type="evidence" value="ECO:0007669"/>
    <property type="project" value="UniProtKB-KW"/>
</dbReference>
<evidence type="ECO:0000256" key="2">
    <source>
        <dbReference type="ARBA" id="ARBA00023125"/>
    </source>
</evidence>
<dbReference type="AlphaFoldDB" id="A0A2A5JLP8"/>
<dbReference type="InterPro" id="IPR036388">
    <property type="entry name" value="WH-like_DNA-bd_sf"/>
</dbReference>
<evidence type="ECO:0000313" key="5">
    <source>
        <dbReference type="EMBL" id="PCK30374.1"/>
    </source>
</evidence>
<comment type="caution">
    <text evidence="5">The sequence shown here is derived from an EMBL/GenBank/DDBJ whole genome shotgun (WGS) entry which is preliminary data.</text>
</comment>
<dbReference type="RefSeq" id="WP_099643431.1">
    <property type="nucleotide sequence ID" value="NZ_JAQPZX010000010.1"/>
</dbReference>
<dbReference type="OrthoDB" id="5296557at2"/>
<dbReference type="Gene3D" id="1.10.10.10">
    <property type="entry name" value="Winged helix-like DNA-binding domain superfamily/Winged helix DNA-binding domain"/>
    <property type="match status" value="1"/>
</dbReference>
<evidence type="ECO:0000313" key="6">
    <source>
        <dbReference type="Proteomes" id="UP000228621"/>
    </source>
</evidence>
<dbReference type="SUPFAM" id="SSF46785">
    <property type="entry name" value="Winged helix' DNA-binding domain"/>
    <property type="match status" value="1"/>
</dbReference>
<dbReference type="SMART" id="SM00347">
    <property type="entry name" value="HTH_MARR"/>
    <property type="match status" value="1"/>
</dbReference>
<dbReference type="PANTHER" id="PTHR42756:SF1">
    <property type="entry name" value="TRANSCRIPTIONAL REPRESSOR OF EMRAB OPERON"/>
    <property type="match status" value="1"/>
</dbReference>
<dbReference type="EMBL" id="NKHF01000087">
    <property type="protein sequence ID" value="PCK30374.1"/>
    <property type="molecule type" value="Genomic_DNA"/>
</dbReference>
<evidence type="ECO:0000256" key="3">
    <source>
        <dbReference type="ARBA" id="ARBA00023163"/>
    </source>
</evidence>
<keyword evidence="3" id="KW-0804">Transcription</keyword>
<dbReference type="Pfam" id="PF01047">
    <property type="entry name" value="MarR"/>
    <property type="match status" value="1"/>
</dbReference>
<dbReference type="InterPro" id="IPR000835">
    <property type="entry name" value="HTH_MarR-typ"/>
</dbReference>
<gene>
    <name evidence="5" type="ORF">CEX98_17905</name>
</gene>
<keyword evidence="6" id="KW-1185">Reference proteome</keyword>
<dbReference type="GO" id="GO:0003700">
    <property type="term" value="F:DNA-binding transcription factor activity"/>
    <property type="evidence" value="ECO:0007669"/>
    <property type="project" value="InterPro"/>
</dbReference>
<accession>A0A2A5JLP8</accession>
<evidence type="ECO:0000259" key="4">
    <source>
        <dbReference type="PROSITE" id="PS50995"/>
    </source>
</evidence>